<evidence type="ECO:0000256" key="24">
    <source>
        <dbReference type="SAM" id="MobiDB-lite"/>
    </source>
</evidence>
<dbReference type="InterPro" id="IPR033113">
    <property type="entry name" value="PLA2_histidine"/>
</dbReference>
<dbReference type="FunFam" id="1.20.90.10:FF:000002">
    <property type="entry name" value="Phospholipase A2 group III"/>
    <property type="match status" value="1"/>
</dbReference>
<evidence type="ECO:0000256" key="2">
    <source>
        <dbReference type="ARBA" id="ARBA00004123"/>
    </source>
</evidence>
<dbReference type="InterPro" id="IPR036444">
    <property type="entry name" value="PLipase_A2_dom_sf"/>
</dbReference>
<feature type="region of interest" description="Disordered" evidence="24">
    <location>
        <begin position="186"/>
        <end position="252"/>
    </location>
</feature>
<evidence type="ECO:0000313" key="29">
    <source>
        <dbReference type="Proteomes" id="UP000092461"/>
    </source>
</evidence>
<dbReference type="Pfam" id="PF05826">
    <property type="entry name" value="Phospholip_A2_2"/>
    <property type="match status" value="1"/>
</dbReference>
<evidence type="ECO:0000256" key="11">
    <source>
        <dbReference type="ARBA" id="ARBA00022723"/>
    </source>
</evidence>
<keyword evidence="17" id="KW-0506">mRNA capping</keyword>
<evidence type="ECO:0000256" key="15">
    <source>
        <dbReference type="ARBA" id="ARBA00022912"/>
    </source>
</evidence>
<dbReference type="EMBL" id="GITU01005777">
    <property type="protein sequence ID" value="MBC1174480.1"/>
    <property type="molecule type" value="Transcribed_RNA"/>
</dbReference>
<comment type="subcellular location">
    <subcellularLocation>
        <location evidence="2">Nucleus</location>
    </subcellularLocation>
    <subcellularLocation>
        <location evidence="3">Secreted</location>
    </subcellularLocation>
</comment>
<keyword evidence="13" id="KW-0378">Hydrolase</keyword>
<dbReference type="InterPro" id="IPR020422">
    <property type="entry name" value="TYR_PHOSPHATASE_DUAL_dom"/>
</dbReference>
<evidence type="ECO:0000256" key="17">
    <source>
        <dbReference type="ARBA" id="ARBA00023042"/>
    </source>
</evidence>
<evidence type="ECO:0000256" key="14">
    <source>
        <dbReference type="ARBA" id="ARBA00022837"/>
    </source>
</evidence>
<comment type="catalytic activity">
    <reaction evidence="23">
        <text>a 5'-end diphospho-ribonucleoside in mRNA + GTP + H(+) = a 5'-end (5'-triphosphoguanosine)-ribonucleoside in mRNA + diphosphate</text>
        <dbReference type="Rhea" id="RHEA:67012"/>
        <dbReference type="Rhea" id="RHEA-COMP:17165"/>
        <dbReference type="Rhea" id="RHEA-COMP:17166"/>
        <dbReference type="ChEBI" id="CHEBI:15378"/>
        <dbReference type="ChEBI" id="CHEBI:33019"/>
        <dbReference type="ChEBI" id="CHEBI:37565"/>
        <dbReference type="ChEBI" id="CHEBI:167616"/>
        <dbReference type="ChEBI" id="CHEBI:167617"/>
        <dbReference type="EC" id="2.7.7.50"/>
    </reaction>
    <physiologicalReaction direction="left-to-right" evidence="23">
        <dbReference type="Rhea" id="RHEA:67013"/>
    </physiologicalReaction>
</comment>
<dbReference type="GO" id="GO:0006644">
    <property type="term" value="P:phospholipid metabolic process"/>
    <property type="evidence" value="ECO:0007669"/>
    <property type="project" value="InterPro"/>
</dbReference>
<evidence type="ECO:0000256" key="6">
    <source>
        <dbReference type="ARBA" id="ARBA00021721"/>
    </source>
</evidence>
<accession>A0A1B0CWT6</accession>
<evidence type="ECO:0000256" key="7">
    <source>
        <dbReference type="ARBA" id="ARBA00022525"/>
    </source>
</evidence>
<evidence type="ECO:0000256" key="4">
    <source>
        <dbReference type="ARBA" id="ARBA00012475"/>
    </source>
</evidence>
<keyword evidence="12" id="KW-0547">Nucleotide-binding</keyword>
<dbReference type="Proteomes" id="UP000092461">
    <property type="component" value="Unassembled WGS sequence"/>
</dbReference>
<keyword evidence="14" id="KW-0106">Calcium</keyword>
<dbReference type="GO" id="GO:0016042">
    <property type="term" value="P:lipid catabolic process"/>
    <property type="evidence" value="ECO:0007669"/>
    <property type="project" value="UniProtKB-KW"/>
</dbReference>
<dbReference type="GO" id="GO:0004484">
    <property type="term" value="F:mRNA guanylyltransferase activity"/>
    <property type="evidence" value="ECO:0007669"/>
    <property type="project" value="UniProtKB-EC"/>
</dbReference>
<dbReference type="EMBL" id="AJWK01032852">
    <property type="status" value="NOT_ANNOTATED_CDS"/>
    <property type="molecule type" value="Genomic_DNA"/>
</dbReference>
<dbReference type="InterPro" id="IPR016130">
    <property type="entry name" value="Tyr_Pase_AS"/>
</dbReference>
<evidence type="ECO:0000256" key="19">
    <source>
        <dbReference type="ARBA" id="ARBA00023134"/>
    </source>
</evidence>
<keyword evidence="20" id="KW-1015">Disulfide bond</keyword>
<feature type="domain" description="Tyrosine specific protein phosphatases" evidence="26">
    <location>
        <begin position="111"/>
        <end position="178"/>
    </location>
</feature>
<keyword evidence="21" id="KW-0539">Nucleus</keyword>
<dbReference type="GO" id="GO:0004623">
    <property type="term" value="F:phospholipase A2 activity"/>
    <property type="evidence" value="ECO:0007669"/>
    <property type="project" value="UniProtKB-EC"/>
</dbReference>
<dbReference type="InterPro" id="IPR029021">
    <property type="entry name" value="Prot-tyrosine_phosphatase-like"/>
</dbReference>
<dbReference type="InterPro" id="IPR000387">
    <property type="entry name" value="Tyr_Pase_dom"/>
</dbReference>
<evidence type="ECO:0000256" key="13">
    <source>
        <dbReference type="ARBA" id="ARBA00022801"/>
    </source>
</evidence>
<dbReference type="Pfam" id="PF00782">
    <property type="entry name" value="DSPc"/>
    <property type="match status" value="1"/>
</dbReference>
<keyword evidence="18" id="KW-0443">Lipid metabolism</keyword>
<evidence type="ECO:0000256" key="18">
    <source>
        <dbReference type="ARBA" id="ARBA00023098"/>
    </source>
</evidence>
<comment type="cofactor">
    <cofactor evidence="1">
        <name>Ca(2+)</name>
        <dbReference type="ChEBI" id="CHEBI:29108"/>
    </cofactor>
</comment>
<dbReference type="SUPFAM" id="SSF48619">
    <property type="entry name" value="Phospholipase A2, PLA2"/>
    <property type="match status" value="1"/>
</dbReference>
<evidence type="ECO:0000313" key="28">
    <source>
        <dbReference type="EnsemblMetazoa" id="LLOJ009470-PA"/>
    </source>
</evidence>
<evidence type="ECO:0000256" key="5">
    <source>
        <dbReference type="ARBA" id="ARBA00013278"/>
    </source>
</evidence>
<dbReference type="EC" id="3.1.1.4" evidence="5"/>
<evidence type="ECO:0000256" key="8">
    <source>
        <dbReference type="ARBA" id="ARBA00022664"/>
    </source>
</evidence>
<evidence type="ECO:0000256" key="3">
    <source>
        <dbReference type="ARBA" id="ARBA00004613"/>
    </source>
</evidence>
<sequence length="808" mass="92450">MNRNRSANPGPVPDRWLHCPRKSDGFIADRFLAFKTPLDERFDPQLPVEACFSPEMVIQSLRMHKRRLGLWIDLTNTTRFYDRKIVEDAGTEYVKLQCRGHGETPSREQAHAFIELVDAFILNNPLDIIGVHCTHGFNRTGFLISCYLVERMDFSVEAAMKAFTDARPPGIYKGDYIRELYERYDDVEDTPPPPELPSWHLEYDDGEEDIRPPPQAFSRGHKRTHDSPGPTDDGEATNGDAGGESSTSQTKKKKREFLNLNATFMAGVPGVKLVTDQPRLSELQAQCQAMCGWKGNGFPGSQPVSMDQGNLKLLHEKPYHVSWKADGTRYMMLIKGENEIFFFDRDHACFEVENLRFPRKKDLGNHLTNTLVDGEMMPFYPTRLKCIEENIIGPRYDCFRKGLIDKNREPFSVRHKMFWDVTQARALLGPKFASTLSHEPDGLIFQPSLDPYQTGQSNEVLKWKPLELCSVDFKLKIAEESGMGILKRKVGLLYVGQLTAPFAQIKYTKVLKDLDNKIIECKFENNNWVFMRERTDKSFPNSYTTAVNVCNSIKNPVTTQMLLDFIDSRMMPPPSSFYTDCSSHDYGIRQKNDSLMMIYHHDLTIAVVELGPEKRLLSCELIEINNDNEGAKLLKELATINRPLEIDFREMLKLMMQCQTIDHIRKVKRQGVSDTEQTSKRQHETGYFSGASLSLLSGIIPGTKWCGTGDIATTYHDLGMEAPMDMCCRTHDLCPVKVRAYQKRYNLNNNSLYTKSHCTCDDMLLSCLKRTNTSASQLMGTIYFNVVQVPCLQDTQRGYEFRKSREFT</sequence>
<reference evidence="28" key="3">
    <citation type="submission" date="2020-05" db="UniProtKB">
        <authorList>
            <consortium name="EnsemblMetazoa"/>
        </authorList>
    </citation>
    <scope>IDENTIFICATION</scope>
    <source>
        <strain evidence="28">Jacobina</strain>
    </source>
</reference>
<dbReference type="SUPFAM" id="SSF52799">
    <property type="entry name" value="(Phosphotyrosine protein) phosphatases II"/>
    <property type="match status" value="1"/>
</dbReference>
<reference evidence="27" key="2">
    <citation type="journal article" date="2020" name="BMC">
        <title>Leishmania infection induces a limited differential gene expression in the sand fly midgut.</title>
        <authorList>
            <person name="Coutinho-Abreu I.V."/>
            <person name="Serafim T.D."/>
            <person name="Meneses C."/>
            <person name="Kamhawi S."/>
            <person name="Oliveira F."/>
            <person name="Valenzuela J.G."/>
        </authorList>
    </citation>
    <scope>NUCLEOTIDE SEQUENCE</scope>
    <source>
        <strain evidence="27">Jacobina</strain>
        <tissue evidence="27">Midgut</tissue>
    </source>
</reference>
<dbReference type="GO" id="GO:0050482">
    <property type="term" value="P:arachidonate secretion"/>
    <property type="evidence" value="ECO:0007669"/>
    <property type="project" value="InterPro"/>
</dbReference>
<dbReference type="EC" id="2.7.7.50" evidence="4"/>
<keyword evidence="7" id="KW-0964">Secreted</keyword>
<dbReference type="InterPro" id="IPR051029">
    <property type="entry name" value="mRNA_Capping_Enz/RNA_Phosphat"/>
</dbReference>
<dbReference type="GO" id="GO:0004721">
    <property type="term" value="F:phosphoprotein phosphatase activity"/>
    <property type="evidence" value="ECO:0007669"/>
    <property type="project" value="UniProtKB-KW"/>
</dbReference>
<keyword evidence="11" id="KW-0479">Metal-binding</keyword>
<reference evidence="29" key="1">
    <citation type="submission" date="2012-05" db="EMBL/GenBank/DDBJ databases">
        <title>Whole Genome Assembly of Lutzomyia longipalpis.</title>
        <authorList>
            <person name="Richards S."/>
            <person name="Qu C."/>
            <person name="Dillon R."/>
            <person name="Worley K."/>
            <person name="Scherer S."/>
            <person name="Batterton M."/>
            <person name="Taylor A."/>
            <person name="Hawes A."/>
            <person name="Hernandez B."/>
            <person name="Kovar C."/>
            <person name="Mandapat C."/>
            <person name="Pham C."/>
            <person name="Qu C."/>
            <person name="Jing C."/>
            <person name="Bess C."/>
            <person name="Bandaranaike D."/>
            <person name="Ngo D."/>
            <person name="Ongeri F."/>
            <person name="Arias F."/>
            <person name="Lara F."/>
            <person name="Weissenberger G."/>
            <person name="Kamau G."/>
            <person name="Han H."/>
            <person name="Shen H."/>
            <person name="Dinh H."/>
            <person name="Khalil I."/>
            <person name="Jones J."/>
            <person name="Shafer J."/>
            <person name="Jayaseelan J."/>
            <person name="Quiroz J."/>
            <person name="Blankenburg K."/>
            <person name="Nguyen L."/>
            <person name="Jackson L."/>
            <person name="Francisco L."/>
            <person name="Tang L.-Y."/>
            <person name="Pu L.-L."/>
            <person name="Perales L."/>
            <person name="Lorensuhewa L."/>
            <person name="Munidasa M."/>
            <person name="Coyle M."/>
            <person name="Taylor M."/>
            <person name="Puazo M."/>
            <person name="Firestine M."/>
            <person name="Scheel M."/>
            <person name="Javaid M."/>
            <person name="Wang M."/>
            <person name="Li M."/>
            <person name="Tabassum N."/>
            <person name="Saada N."/>
            <person name="Osuji N."/>
            <person name="Aqrawi P."/>
            <person name="Fu Q."/>
            <person name="Thornton R."/>
            <person name="Raj R."/>
            <person name="Goodspeed R."/>
            <person name="Mata R."/>
            <person name="Najjar R."/>
            <person name="Gubbala S."/>
            <person name="Lee S."/>
            <person name="Denson S."/>
            <person name="Patil S."/>
            <person name="Macmil S."/>
            <person name="Qi S."/>
            <person name="Matskevitch T."/>
            <person name="Palculict T."/>
            <person name="Mathew T."/>
            <person name="Vee V."/>
            <person name="Velamala V."/>
            <person name="Korchina V."/>
            <person name="Cai W."/>
            <person name="Liu W."/>
            <person name="Dai W."/>
            <person name="Zou X."/>
            <person name="Zhu Y."/>
            <person name="Zhang Y."/>
            <person name="Wu Y.-Q."/>
            <person name="Xin Y."/>
            <person name="Nazarath L."/>
            <person name="Kovar C."/>
            <person name="Han Y."/>
            <person name="Muzny D."/>
            <person name="Gibbs R."/>
        </authorList>
    </citation>
    <scope>NUCLEOTIDE SEQUENCE [LARGE SCALE GENOMIC DNA]</scope>
    <source>
        <strain evidence="29">Jacobina</strain>
    </source>
</reference>
<keyword evidence="9" id="KW-0808">Transferase</keyword>
<dbReference type="CDD" id="cd04704">
    <property type="entry name" value="PLA2_bee_venom_like"/>
    <property type="match status" value="1"/>
</dbReference>
<dbReference type="CDD" id="cd17664">
    <property type="entry name" value="Mce1_N"/>
    <property type="match status" value="1"/>
</dbReference>
<dbReference type="FunFam" id="3.90.190.10:FF:000040">
    <property type="entry name" value="mRNA-capping enzyme"/>
    <property type="match status" value="1"/>
</dbReference>
<dbReference type="GO" id="GO:0006370">
    <property type="term" value="P:7-methylguanosine mRNA capping"/>
    <property type="evidence" value="ECO:0007669"/>
    <property type="project" value="UniProtKB-KW"/>
</dbReference>
<dbReference type="GO" id="GO:0005525">
    <property type="term" value="F:GTP binding"/>
    <property type="evidence" value="ECO:0007669"/>
    <property type="project" value="UniProtKB-KW"/>
</dbReference>
<dbReference type="Pfam" id="PF03919">
    <property type="entry name" value="mRNA_cap_C"/>
    <property type="match status" value="1"/>
</dbReference>
<dbReference type="Gene3D" id="1.20.90.10">
    <property type="entry name" value="Phospholipase A2 domain"/>
    <property type="match status" value="1"/>
</dbReference>
<evidence type="ECO:0000256" key="21">
    <source>
        <dbReference type="ARBA" id="ARBA00023242"/>
    </source>
</evidence>
<evidence type="ECO:0000256" key="23">
    <source>
        <dbReference type="ARBA" id="ARBA00044624"/>
    </source>
</evidence>
<dbReference type="EMBL" id="AJWK01032853">
    <property type="status" value="NOT_ANNOTATED_CDS"/>
    <property type="molecule type" value="Genomic_DNA"/>
</dbReference>
<dbReference type="PROSITE" id="PS50056">
    <property type="entry name" value="TYR_PHOSPHATASE_2"/>
    <property type="match status" value="1"/>
</dbReference>
<evidence type="ECO:0000259" key="26">
    <source>
        <dbReference type="PROSITE" id="PS50056"/>
    </source>
</evidence>
<dbReference type="InterPro" id="IPR016090">
    <property type="entry name" value="PLA2-like_dom"/>
</dbReference>
<evidence type="ECO:0000256" key="20">
    <source>
        <dbReference type="ARBA" id="ARBA00023157"/>
    </source>
</evidence>
<evidence type="ECO:0000313" key="27">
    <source>
        <dbReference type="EMBL" id="MBC1174480.1"/>
    </source>
</evidence>
<dbReference type="EMBL" id="AJWK01032854">
    <property type="status" value="NOT_ANNOTATED_CDS"/>
    <property type="molecule type" value="Genomic_DNA"/>
</dbReference>
<dbReference type="GO" id="GO:0005634">
    <property type="term" value="C:nucleus"/>
    <property type="evidence" value="ECO:0007669"/>
    <property type="project" value="UniProtKB-SubCell"/>
</dbReference>
<protein>
    <recommendedName>
        <fullName evidence="6">Phospholipase A2</fullName>
        <ecNumber evidence="4">2.7.7.50</ecNumber>
        <ecNumber evidence="5">3.1.1.4</ecNumber>
    </recommendedName>
    <alternativeName>
        <fullName evidence="22">Phosphatidylcholine 2-acylhydrolase</fullName>
    </alternativeName>
</protein>
<keyword evidence="15" id="KW-0904">Protein phosphatase</keyword>
<dbReference type="GO" id="GO:0005524">
    <property type="term" value="F:ATP binding"/>
    <property type="evidence" value="ECO:0007669"/>
    <property type="project" value="InterPro"/>
</dbReference>
<dbReference type="VEuPathDB" id="VectorBase:LLONM1_002451"/>
<dbReference type="InterPro" id="IPR012340">
    <property type="entry name" value="NA-bd_OB-fold"/>
</dbReference>
<feature type="domain" description="Tyrosine-protein phosphatase" evidence="25">
    <location>
        <begin position="36"/>
        <end position="193"/>
    </location>
</feature>
<dbReference type="InterPro" id="IPR013846">
    <property type="entry name" value="mRNA_cap_enzyme_C"/>
</dbReference>
<keyword evidence="10" id="KW-0548">Nucleotidyltransferase</keyword>
<proteinExistence type="predicted"/>
<dbReference type="InterPro" id="IPR000340">
    <property type="entry name" value="Dual-sp_phosphatase_cat-dom"/>
</dbReference>
<evidence type="ECO:0000256" key="16">
    <source>
        <dbReference type="ARBA" id="ARBA00022963"/>
    </source>
</evidence>
<evidence type="ECO:0000256" key="22">
    <source>
        <dbReference type="ARBA" id="ARBA00029903"/>
    </source>
</evidence>
<dbReference type="Gene3D" id="3.90.190.10">
    <property type="entry name" value="Protein tyrosine phosphatase superfamily"/>
    <property type="match status" value="1"/>
</dbReference>
<dbReference type="FunFam" id="2.40.50.140:FF:000111">
    <property type="entry name" value="mRNA-capping enzyme"/>
    <property type="match status" value="1"/>
</dbReference>
<dbReference type="EnsemblMetazoa" id="LLOJ009470-RA">
    <property type="protein sequence ID" value="LLOJ009470-PA"/>
    <property type="gene ID" value="LLOJ009470"/>
</dbReference>
<dbReference type="PROSITE" id="PS50054">
    <property type="entry name" value="TYR_PHOSPHATASE_DUAL"/>
    <property type="match status" value="1"/>
</dbReference>
<dbReference type="PANTHER" id="PTHR10367:SF17">
    <property type="entry name" value="MRNA-CAPPING ENZYME"/>
    <property type="match status" value="1"/>
</dbReference>
<dbReference type="Pfam" id="PF01331">
    <property type="entry name" value="mRNA_cap_enzyme"/>
    <property type="match status" value="1"/>
</dbReference>
<evidence type="ECO:0000256" key="9">
    <source>
        <dbReference type="ARBA" id="ARBA00022679"/>
    </source>
</evidence>
<dbReference type="SUPFAM" id="SSF56091">
    <property type="entry name" value="DNA ligase/mRNA capping enzyme, catalytic domain"/>
    <property type="match status" value="1"/>
</dbReference>
<name>A0A1B0CWT6_LUTLO</name>
<dbReference type="Gene3D" id="4.10.87.10">
    <property type="entry name" value="mRNA Capping Enzyme, domain 3"/>
    <property type="match status" value="1"/>
</dbReference>
<keyword evidence="8" id="KW-0507">mRNA processing</keyword>
<keyword evidence="19" id="KW-0342">GTP-binding</keyword>
<organism evidence="28 29">
    <name type="scientific">Lutzomyia longipalpis</name>
    <name type="common">Sand fly</name>
    <dbReference type="NCBI Taxonomy" id="7200"/>
    <lineage>
        <taxon>Eukaryota</taxon>
        <taxon>Metazoa</taxon>
        <taxon>Ecdysozoa</taxon>
        <taxon>Arthropoda</taxon>
        <taxon>Hexapoda</taxon>
        <taxon>Insecta</taxon>
        <taxon>Pterygota</taxon>
        <taxon>Neoptera</taxon>
        <taxon>Endopterygota</taxon>
        <taxon>Diptera</taxon>
        <taxon>Nematocera</taxon>
        <taxon>Psychodoidea</taxon>
        <taxon>Psychodidae</taxon>
        <taxon>Lutzomyia</taxon>
        <taxon>Lutzomyia</taxon>
    </lineage>
</organism>
<dbReference type="PROSITE" id="PS00383">
    <property type="entry name" value="TYR_PHOSPHATASE_1"/>
    <property type="match status" value="1"/>
</dbReference>
<dbReference type="GO" id="GO:0005576">
    <property type="term" value="C:extracellular region"/>
    <property type="evidence" value="ECO:0007669"/>
    <property type="project" value="UniProtKB-SubCell"/>
</dbReference>
<dbReference type="PANTHER" id="PTHR10367">
    <property type="entry name" value="MRNA-CAPPING ENZYME"/>
    <property type="match status" value="1"/>
</dbReference>
<dbReference type="Gene3D" id="3.30.470.30">
    <property type="entry name" value="DNA ligase/mRNA capping enzyme"/>
    <property type="match status" value="1"/>
</dbReference>
<dbReference type="VEuPathDB" id="VectorBase:LLOJ009470"/>
<keyword evidence="29" id="KW-1185">Reference proteome</keyword>
<keyword evidence="16" id="KW-0442">Lipid degradation</keyword>
<dbReference type="PROSITE" id="PS00118">
    <property type="entry name" value="PA2_HIS"/>
    <property type="match status" value="1"/>
</dbReference>
<dbReference type="SUPFAM" id="SSF50249">
    <property type="entry name" value="Nucleic acid-binding proteins"/>
    <property type="match status" value="1"/>
</dbReference>
<evidence type="ECO:0000256" key="1">
    <source>
        <dbReference type="ARBA" id="ARBA00001913"/>
    </source>
</evidence>
<evidence type="ECO:0000259" key="25">
    <source>
        <dbReference type="PROSITE" id="PS50054"/>
    </source>
</evidence>
<dbReference type="Gene3D" id="2.40.50.140">
    <property type="entry name" value="Nucleic acid-binding proteins"/>
    <property type="match status" value="1"/>
</dbReference>
<dbReference type="GO" id="GO:0046872">
    <property type="term" value="F:metal ion binding"/>
    <property type="evidence" value="ECO:0007669"/>
    <property type="project" value="UniProtKB-KW"/>
</dbReference>
<dbReference type="AlphaFoldDB" id="A0A1B0CWT6"/>
<dbReference type="InterPro" id="IPR001339">
    <property type="entry name" value="mRNA_cap_enzyme_adenylation"/>
</dbReference>
<dbReference type="VEuPathDB" id="VectorBase:LLONM1_002944"/>
<dbReference type="CDD" id="cd07895">
    <property type="entry name" value="Adenylation_mRNA_capping"/>
    <property type="match status" value="1"/>
</dbReference>
<evidence type="ECO:0000256" key="10">
    <source>
        <dbReference type="ARBA" id="ARBA00022695"/>
    </source>
</evidence>
<evidence type="ECO:0000256" key="12">
    <source>
        <dbReference type="ARBA" id="ARBA00022741"/>
    </source>
</evidence>